<dbReference type="Gene3D" id="3.40.50.620">
    <property type="entry name" value="HUPs"/>
    <property type="match status" value="2"/>
</dbReference>
<dbReference type="InterPro" id="IPR006016">
    <property type="entry name" value="UspA"/>
</dbReference>
<protein>
    <submittedName>
        <fullName evidence="3">Universal stress protein</fullName>
    </submittedName>
</protein>
<proteinExistence type="inferred from homology"/>
<dbReference type="PANTHER" id="PTHR46268">
    <property type="entry name" value="STRESS RESPONSE PROTEIN NHAX"/>
    <property type="match status" value="1"/>
</dbReference>
<dbReference type="EMBL" id="BAAAUX010000014">
    <property type="protein sequence ID" value="GAA2795103.1"/>
    <property type="molecule type" value="Genomic_DNA"/>
</dbReference>
<dbReference type="SUPFAM" id="SSF52402">
    <property type="entry name" value="Adenine nucleotide alpha hydrolases-like"/>
    <property type="match status" value="2"/>
</dbReference>
<evidence type="ECO:0000313" key="3">
    <source>
        <dbReference type="EMBL" id="GAA2795103.1"/>
    </source>
</evidence>
<feature type="domain" description="UspA" evidence="2">
    <location>
        <begin position="134"/>
        <end position="267"/>
    </location>
</feature>
<reference evidence="3 4" key="1">
    <citation type="journal article" date="2019" name="Int. J. Syst. Evol. Microbiol.">
        <title>The Global Catalogue of Microorganisms (GCM) 10K type strain sequencing project: providing services to taxonomists for standard genome sequencing and annotation.</title>
        <authorList>
            <consortium name="The Broad Institute Genomics Platform"/>
            <consortium name="The Broad Institute Genome Sequencing Center for Infectious Disease"/>
            <person name="Wu L."/>
            <person name="Ma J."/>
        </authorList>
    </citation>
    <scope>NUCLEOTIDE SEQUENCE [LARGE SCALE GENOMIC DNA]</scope>
    <source>
        <strain evidence="3 4">JCM 9383</strain>
    </source>
</reference>
<dbReference type="PRINTS" id="PR01438">
    <property type="entry name" value="UNVRSLSTRESS"/>
</dbReference>
<dbReference type="InterPro" id="IPR006015">
    <property type="entry name" value="Universal_stress_UspA"/>
</dbReference>
<feature type="domain" description="UspA" evidence="2">
    <location>
        <begin position="6"/>
        <end position="127"/>
    </location>
</feature>
<name>A0ABN3VDQ5_9PSEU</name>
<accession>A0ABN3VDQ5</accession>
<dbReference type="PANTHER" id="PTHR46268:SF6">
    <property type="entry name" value="UNIVERSAL STRESS PROTEIN UP12"/>
    <property type="match status" value="1"/>
</dbReference>
<organism evidence="3 4">
    <name type="scientific">Saccharopolyspora taberi</name>
    <dbReference type="NCBI Taxonomy" id="60895"/>
    <lineage>
        <taxon>Bacteria</taxon>
        <taxon>Bacillati</taxon>
        <taxon>Actinomycetota</taxon>
        <taxon>Actinomycetes</taxon>
        <taxon>Pseudonocardiales</taxon>
        <taxon>Pseudonocardiaceae</taxon>
        <taxon>Saccharopolyspora</taxon>
    </lineage>
</organism>
<dbReference type="Pfam" id="PF00582">
    <property type="entry name" value="Usp"/>
    <property type="match status" value="2"/>
</dbReference>
<evidence type="ECO:0000256" key="1">
    <source>
        <dbReference type="ARBA" id="ARBA00008791"/>
    </source>
</evidence>
<dbReference type="InterPro" id="IPR014729">
    <property type="entry name" value="Rossmann-like_a/b/a_fold"/>
</dbReference>
<sequence length="274" mass="28623">MEPDGPVVVGVDGSKRSQAAAQWAADEAERRHAPLRVLAINPDPPLTELAKETADRIAAQCRDAHPGLEIDASTELGQPAAVLVRGSRTSRLLVVGSRGRSSLAGVLLGSVSTKVATHAHCPVVVVRDPRTEGPVVVGVDSSPHSGKALEFAVDSAVIRAADLVAVQVWHVERASGLSELDLEAAAQEAAERSLSEQLAGRRTNHPDLTVHKVTRHGHPVDQLTEAAREAQLLVVGHRGRGGFPGLLTGSVAMGVLQHAVCPVAVVRGDDGSRS</sequence>
<evidence type="ECO:0000313" key="4">
    <source>
        <dbReference type="Proteomes" id="UP001500979"/>
    </source>
</evidence>
<comment type="caution">
    <text evidence="3">The sequence shown here is derived from an EMBL/GenBank/DDBJ whole genome shotgun (WGS) entry which is preliminary data.</text>
</comment>
<comment type="similarity">
    <text evidence="1">Belongs to the universal stress protein A family.</text>
</comment>
<evidence type="ECO:0000259" key="2">
    <source>
        <dbReference type="Pfam" id="PF00582"/>
    </source>
</evidence>
<dbReference type="RefSeq" id="WP_344680530.1">
    <property type="nucleotide sequence ID" value="NZ_BAAAUX010000014.1"/>
</dbReference>
<dbReference type="Proteomes" id="UP001500979">
    <property type="component" value="Unassembled WGS sequence"/>
</dbReference>
<keyword evidence="4" id="KW-1185">Reference proteome</keyword>
<gene>
    <name evidence="3" type="ORF">GCM10010470_32590</name>
</gene>